<dbReference type="Proteomes" id="UP001228636">
    <property type="component" value="Unassembled WGS sequence"/>
</dbReference>
<feature type="domain" description="Glycosyl transferase family 1" evidence="1">
    <location>
        <begin position="239"/>
        <end position="388"/>
    </location>
</feature>
<feature type="domain" description="Glycosyltransferase subfamily 4-like N-terminal" evidence="2">
    <location>
        <begin position="99"/>
        <end position="224"/>
    </location>
</feature>
<accession>A0AAJ1QWT1</accession>
<protein>
    <submittedName>
        <fullName evidence="3">Glycosyltransferase family 4 protein</fullName>
    </submittedName>
</protein>
<dbReference type="PANTHER" id="PTHR12526">
    <property type="entry name" value="GLYCOSYLTRANSFERASE"/>
    <property type="match status" value="1"/>
</dbReference>
<proteinExistence type="predicted"/>
<evidence type="ECO:0000259" key="2">
    <source>
        <dbReference type="Pfam" id="PF13439"/>
    </source>
</evidence>
<dbReference type="Gene3D" id="3.40.50.2000">
    <property type="entry name" value="Glycogen Phosphorylase B"/>
    <property type="match status" value="2"/>
</dbReference>
<dbReference type="GO" id="GO:0016757">
    <property type="term" value="F:glycosyltransferase activity"/>
    <property type="evidence" value="ECO:0007669"/>
    <property type="project" value="InterPro"/>
</dbReference>
<organism evidence="3 4">
    <name type="scientific">Polaribacter sejongensis</name>
    <dbReference type="NCBI Taxonomy" id="985043"/>
    <lineage>
        <taxon>Bacteria</taxon>
        <taxon>Pseudomonadati</taxon>
        <taxon>Bacteroidota</taxon>
        <taxon>Flavobacteriia</taxon>
        <taxon>Flavobacteriales</taxon>
        <taxon>Flavobacteriaceae</taxon>
    </lineage>
</organism>
<dbReference type="CDD" id="cd03794">
    <property type="entry name" value="GT4_WbuB-like"/>
    <property type="match status" value="1"/>
</dbReference>
<dbReference type="PANTHER" id="PTHR12526:SF630">
    <property type="entry name" value="GLYCOSYLTRANSFERASE"/>
    <property type="match status" value="1"/>
</dbReference>
<name>A0AAJ1QWT1_9FLAO</name>
<dbReference type="Pfam" id="PF13439">
    <property type="entry name" value="Glyco_transf_4"/>
    <property type="match status" value="1"/>
</dbReference>
<comment type="caution">
    <text evidence="3">The sequence shown here is derived from an EMBL/GenBank/DDBJ whole genome shotgun (WGS) entry which is preliminary data.</text>
</comment>
<dbReference type="Pfam" id="PF00534">
    <property type="entry name" value="Glycos_transf_1"/>
    <property type="match status" value="1"/>
</dbReference>
<sequence length="421" mass="48159">MKVLIITYYWPPAGGSGVQRWLKFVKYLQEFGIEPVVYTVDDINYPKEDNTLINEVPKNIQVLKQPIWEPTDILFWKKNRPQKSGISNASNGGVLSFIRGNFFIPDPKVFWVNSSVKYLQNYLDSNNIDTIISTGPPHSMHLIAQKLHQKNNIKWLADFRDPWSDLYYNKDFKQLSFVKNRNKRLEEKVLKNADCVLTVSNALKTEFAKKASRVEVITNGFDDEVLTNNTSVLDLEFSISYIGLLPKQSNPKVLFKVLKDLCLQNSDFKNDLKLNFIGDISDEVKEEISKNNLTENSNFIGYVTHKKAIAYQQKAQVLLLLIPNVEKSKGILTGKLFEYLTAKRPILAIGPEDGDLSEIVKETNAGVVVDFNNGEKLSSEILKLYHQYKNGSLEVNSKNIERFHRKELTKELALLLKSLHS</sequence>
<dbReference type="AlphaFoldDB" id="A0AAJ1QWT1"/>
<evidence type="ECO:0000313" key="3">
    <source>
        <dbReference type="EMBL" id="MDN3619338.1"/>
    </source>
</evidence>
<reference evidence="3 4" key="1">
    <citation type="journal article" date="2014" name="Int. J. Syst. Evol. Microbiol.">
        <title>Complete genome sequence of Corynebacterium casei LMG S-19264T (=DSM 44701T), isolated from a smear-ripened cheese.</title>
        <authorList>
            <consortium name="US DOE Joint Genome Institute (JGI-PGF)"/>
            <person name="Walter F."/>
            <person name="Albersmeier A."/>
            <person name="Kalinowski J."/>
            <person name="Ruckert C."/>
        </authorList>
    </citation>
    <scope>NUCLEOTIDE SEQUENCE [LARGE SCALE GENOMIC DNA]</scope>
    <source>
        <strain evidence="3 4">CECT 8670</strain>
    </source>
</reference>
<gene>
    <name evidence="3" type="ORF">QWY81_07705</name>
</gene>
<dbReference type="InterPro" id="IPR001296">
    <property type="entry name" value="Glyco_trans_1"/>
</dbReference>
<evidence type="ECO:0000313" key="4">
    <source>
        <dbReference type="Proteomes" id="UP001228636"/>
    </source>
</evidence>
<evidence type="ECO:0000259" key="1">
    <source>
        <dbReference type="Pfam" id="PF00534"/>
    </source>
</evidence>
<dbReference type="InterPro" id="IPR028098">
    <property type="entry name" value="Glyco_trans_4-like_N"/>
</dbReference>
<dbReference type="SUPFAM" id="SSF53756">
    <property type="entry name" value="UDP-Glycosyltransferase/glycogen phosphorylase"/>
    <property type="match status" value="1"/>
</dbReference>
<dbReference type="RefSeq" id="WP_261973835.1">
    <property type="nucleotide sequence ID" value="NZ_CP103460.1"/>
</dbReference>
<dbReference type="EMBL" id="JAUFQH010000005">
    <property type="protein sequence ID" value="MDN3619338.1"/>
    <property type="molecule type" value="Genomic_DNA"/>
</dbReference>